<dbReference type="RefSeq" id="WP_203571775.1">
    <property type="nucleotide sequence ID" value="NZ_WOFE01000007.1"/>
</dbReference>
<protein>
    <submittedName>
        <fullName evidence="1">Uncharacterized protein</fullName>
    </submittedName>
</protein>
<gene>
    <name evidence="1" type="ORF">GM173_12775</name>
</gene>
<sequence>MASKSTYWIGSRPSDGKGWTYTTSAIELICDEEREAIYRMYRRYVKQWNDIELNNDISLSEHTHEICGAKIVGSANRRFILHWQGNEQVHWILEVFFSRGFKQYYPGFSCALNTLRSTEDIRSIRLHWSLNGKEEFNSWLLKERAVNQDKEEWNEYKK</sequence>
<accession>A0ABS2CE70</accession>
<name>A0ABS2CE70_9NEIS</name>
<evidence type="ECO:0000313" key="1">
    <source>
        <dbReference type="EMBL" id="MBM5572443.1"/>
    </source>
</evidence>
<dbReference type="Proteomes" id="UP001195660">
    <property type="component" value="Unassembled WGS sequence"/>
</dbReference>
<comment type="caution">
    <text evidence="1">The sequence shown here is derived from an EMBL/GenBank/DDBJ whole genome shotgun (WGS) entry which is preliminary data.</text>
</comment>
<reference evidence="1 2" key="1">
    <citation type="submission" date="2019-11" db="EMBL/GenBank/DDBJ databases">
        <title>Novel Deefgea species.</title>
        <authorList>
            <person name="Han J.-H."/>
        </authorList>
    </citation>
    <scope>NUCLEOTIDE SEQUENCE [LARGE SCALE GENOMIC DNA]</scope>
    <source>
        <strain evidence="1 2">LMG 24817</strain>
    </source>
</reference>
<organism evidence="1 2">
    <name type="scientific">Deefgea chitinilytica</name>
    <dbReference type="NCBI Taxonomy" id="570276"/>
    <lineage>
        <taxon>Bacteria</taxon>
        <taxon>Pseudomonadati</taxon>
        <taxon>Pseudomonadota</taxon>
        <taxon>Betaproteobacteria</taxon>
        <taxon>Neisseriales</taxon>
        <taxon>Chitinibacteraceae</taxon>
        <taxon>Deefgea</taxon>
    </lineage>
</organism>
<proteinExistence type="predicted"/>
<dbReference type="EMBL" id="WOFE01000007">
    <property type="protein sequence ID" value="MBM5572443.1"/>
    <property type="molecule type" value="Genomic_DNA"/>
</dbReference>
<keyword evidence="2" id="KW-1185">Reference proteome</keyword>
<evidence type="ECO:0000313" key="2">
    <source>
        <dbReference type="Proteomes" id="UP001195660"/>
    </source>
</evidence>